<dbReference type="Proteomes" id="UP001230268">
    <property type="component" value="Unassembled WGS sequence"/>
</dbReference>
<sequence>MVDSDKLSTICGSKVLIDISYVGTGFHGLAYQPDETNTVEGCLFDAFSRANIAANVLNNGYERCGRTDKDVHALHNYCSFYLDPCDTERSDGNRGCYRINGFVKAVNKHLPKSIRVNSIRCVPDSFSSRRNCVGRTYRYFFQLGKMDLAKMQEASQLFVSSVPLSLSITQIGTHNFSQFCKVDQRNPKDPNTTLYSFTLEKYNELLHVATISGRAFLWHQVRCMVGVLFLVGSGAIGGSKIQEMLEHPEQPKYNYKMASPHGLVLVDCSYEMETGFRHKITSLVYQEELSNSIQRLGPLSMMAGNVTMS</sequence>
<dbReference type="HAMAP" id="MF_00171">
    <property type="entry name" value="TruA"/>
    <property type="match status" value="1"/>
</dbReference>
<dbReference type="InterPro" id="IPR020095">
    <property type="entry name" value="PsdUridine_synth_TruA_C"/>
</dbReference>
<dbReference type="InterPro" id="IPR020097">
    <property type="entry name" value="PsdUridine_synth_TruA_a/b_dom"/>
</dbReference>
<organism evidence="8 9">
    <name type="scientific">Babesia gibsoni</name>
    <dbReference type="NCBI Taxonomy" id="33632"/>
    <lineage>
        <taxon>Eukaryota</taxon>
        <taxon>Sar</taxon>
        <taxon>Alveolata</taxon>
        <taxon>Apicomplexa</taxon>
        <taxon>Aconoidasida</taxon>
        <taxon>Piroplasmida</taxon>
        <taxon>Babesiidae</taxon>
        <taxon>Babesia</taxon>
    </lineage>
</organism>
<reference evidence="8" key="1">
    <citation type="submission" date="2023-08" db="EMBL/GenBank/DDBJ databases">
        <title>Draft sequence of the Babesia gibsoni genome.</title>
        <authorList>
            <person name="Yamagishi J.Y."/>
            <person name="Xuan X.X."/>
        </authorList>
    </citation>
    <scope>NUCLEOTIDE SEQUENCE</scope>
    <source>
        <strain evidence="8">Azabu</strain>
    </source>
</reference>
<dbReference type="GO" id="GO:0003723">
    <property type="term" value="F:RNA binding"/>
    <property type="evidence" value="ECO:0007669"/>
    <property type="project" value="InterPro"/>
</dbReference>
<comment type="catalytic activity">
    <reaction evidence="6">
        <text>uridine(38/39/40) in tRNA = pseudouridine(38/39/40) in tRNA</text>
        <dbReference type="Rhea" id="RHEA:22376"/>
        <dbReference type="Rhea" id="RHEA-COMP:10085"/>
        <dbReference type="Rhea" id="RHEA-COMP:10087"/>
        <dbReference type="ChEBI" id="CHEBI:65314"/>
        <dbReference type="ChEBI" id="CHEBI:65315"/>
        <dbReference type="EC" id="5.4.99.12"/>
    </reaction>
</comment>
<accession>A0AAD8PG66</accession>
<feature type="active site" description="Nucleophile" evidence="4">
    <location>
        <position position="68"/>
    </location>
</feature>
<dbReference type="PIRSF" id="PIRSF001430">
    <property type="entry name" value="tRNA_psdUrid_synth"/>
    <property type="match status" value="1"/>
</dbReference>
<evidence type="ECO:0000259" key="7">
    <source>
        <dbReference type="Pfam" id="PF01416"/>
    </source>
</evidence>
<gene>
    <name evidence="8" type="ORF">BgAZ_105690</name>
</gene>
<keyword evidence="3 6" id="KW-0413">Isomerase</keyword>
<dbReference type="GO" id="GO:0160147">
    <property type="term" value="F:tRNA pseudouridine(38-40) synthase activity"/>
    <property type="evidence" value="ECO:0007669"/>
    <property type="project" value="UniProtKB-EC"/>
</dbReference>
<dbReference type="InterPro" id="IPR020103">
    <property type="entry name" value="PsdUridine_synth_cat_dom_sf"/>
</dbReference>
<feature type="domain" description="Pseudouridine synthase I TruA alpha/beta" evidence="7">
    <location>
        <begin position="171"/>
        <end position="271"/>
    </location>
</feature>
<dbReference type="NCBIfam" id="TIGR00071">
    <property type="entry name" value="hisT_truA"/>
    <property type="match status" value="1"/>
</dbReference>
<evidence type="ECO:0000256" key="2">
    <source>
        <dbReference type="ARBA" id="ARBA00022694"/>
    </source>
</evidence>
<feature type="binding site" evidence="5">
    <location>
        <position position="137"/>
    </location>
    <ligand>
        <name>substrate</name>
    </ligand>
</feature>
<dbReference type="AlphaFoldDB" id="A0AAD8PG66"/>
<dbReference type="EMBL" id="JAVEPI010000001">
    <property type="protein sequence ID" value="KAK1444663.1"/>
    <property type="molecule type" value="Genomic_DNA"/>
</dbReference>
<dbReference type="GO" id="GO:0005634">
    <property type="term" value="C:nucleus"/>
    <property type="evidence" value="ECO:0007669"/>
    <property type="project" value="TreeGrafter"/>
</dbReference>
<dbReference type="PANTHER" id="PTHR11142">
    <property type="entry name" value="PSEUDOURIDYLATE SYNTHASE"/>
    <property type="match status" value="1"/>
</dbReference>
<dbReference type="GO" id="GO:0005737">
    <property type="term" value="C:cytoplasm"/>
    <property type="evidence" value="ECO:0007669"/>
    <property type="project" value="TreeGrafter"/>
</dbReference>
<dbReference type="EC" id="5.4.99.12" evidence="6"/>
<evidence type="ECO:0000256" key="4">
    <source>
        <dbReference type="PIRSR" id="PIRSR001430-1"/>
    </source>
</evidence>
<comment type="caution">
    <text evidence="8">The sequence shown here is derived from an EMBL/GenBank/DDBJ whole genome shotgun (WGS) entry which is preliminary data.</text>
</comment>
<evidence type="ECO:0000313" key="9">
    <source>
        <dbReference type="Proteomes" id="UP001230268"/>
    </source>
</evidence>
<evidence type="ECO:0000256" key="1">
    <source>
        <dbReference type="ARBA" id="ARBA00009375"/>
    </source>
</evidence>
<keyword evidence="2 6" id="KW-0819">tRNA processing</keyword>
<dbReference type="Gene3D" id="3.30.70.580">
    <property type="entry name" value="Pseudouridine synthase I, catalytic domain, N-terminal subdomain"/>
    <property type="match status" value="1"/>
</dbReference>
<dbReference type="Pfam" id="PF01416">
    <property type="entry name" value="PseudoU_synth_1"/>
    <property type="match status" value="1"/>
</dbReference>
<dbReference type="InterPro" id="IPR001406">
    <property type="entry name" value="PsdUridine_synth_TruA"/>
</dbReference>
<protein>
    <recommendedName>
        <fullName evidence="6">tRNA pseudouridine synthase</fullName>
        <ecNumber evidence="6">5.4.99.12</ecNumber>
    </recommendedName>
</protein>
<comment type="similarity">
    <text evidence="1 6">Belongs to the tRNA pseudouridine synthase TruA family.</text>
</comment>
<proteinExistence type="inferred from homology"/>
<dbReference type="Gene3D" id="3.30.70.660">
    <property type="entry name" value="Pseudouridine synthase I, catalytic domain, C-terminal subdomain"/>
    <property type="match status" value="1"/>
</dbReference>
<dbReference type="SUPFAM" id="SSF55120">
    <property type="entry name" value="Pseudouridine synthase"/>
    <property type="match status" value="1"/>
</dbReference>
<keyword evidence="9" id="KW-1185">Reference proteome</keyword>
<dbReference type="InterPro" id="IPR020094">
    <property type="entry name" value="TruA/RsuA/RluB/E/F_N"/>
</dbReference>
<evidence type="ECO:0000256" key="5">
    <source>
        <dbReference type="PIRSR" id="PIRSR001430-2"/>
    </source>
</evidence>
<name>A0AAD8PG66_BABGI</name>
<dbReference type="GO" id="GO:1990481">
    <property type="term" value="P:mRNA pseudouridine synthesis"/>
    <property type="evidence" value="ECO:0007669"/>
    <property type="project" value="TreeGrafter"/>
</dbReference>
<dbReference type="GO" id="GO:0031119">
    <property type="term" value="P:tRNA pseudouridine synthesis"/>
    <property type="evidence" value="ECO:0007669"/>
    <property type="project" value="TreeGrafter"/>
</dbReference>
<evidence type="ECO:0000313" key="8">
    <source>
        <dbReference type="EMBL" id="KAK1444663.1"/>
    </source>
</evidence>
<dbReference type="PANTHER" id="PTHR11142:SF5">
    <property type="entry name" value="TRNA PSEUDOURIDINE(38_39) SYNTHASE"/>
    <property type="match status" value="1"/>
</dbReference>
<evidence type="ECO:0000256" key="6">
    <source>
        <dbReference type="RuleBase" id="RU003792"/>
    </source>
</evidence>
<evidence type="ECO:0000256" key="3">
    <source>
        <dbReference type="ARBA" id="ARBA00023235"/>
    </source>
</evidence>